<evidence type="ECO:0000313" key="1">
    <source>
        <dbReference type="EMBL" id="VVP53041.1"/>
    </source>
</evidence>
<dbReference type="EMBL" id="CABVIH010000034">
    <property type="protein sequence ID" value="VVP53041.1"/>
    <property type="molecule type" value="Genomic_DNA"/>
</dbReference>
<evidence type="ECO:0000313" key="2">
    <source>
        <dbReference type="Proteomes" id="UP000375525"/>
    </source>
</evidence>
<dbReference type="AlphaFoldDB" id="A0A5E7PU69"/>
<sequence length="96" mass="10754">MAALAYLHSLGFAAKLNGKRVRISPASKLNDEVRTYIKNHRLELLAELASNDGIERRCHWRVVRDGKPLCTMIGEPVTRAEAMADVRGRWPDADLA</sequence>
<name>A0A5E7PU69_PSEFL</name>
<dbReference type="RefSeq" id="WP_150782244.1">
    <property type="nucleotide sequence ID" value="NZ_CABVIH010000034.1"/>
</dbReference>
<dbReference type="OrthoDB" id="6999740at2"/>
<dbReference type="Proteomes" id="UP000375525">
    <property type="component" value="Unassembled WGS sequence"/>
</dbReference>
<proteinExistence type="predicted"/>
<protein>
    <recommendedName>
        <fullName evidence="3">TubC N-terminal docking domain-containing protein</fullName>
    </recommendedName>
</protein>
<evidence type="ECO:0008006" key="3">
    <source>
        <dbReference type="Google" id="ProtNLM"/>
    </source>
</evidence>
<accession>A0A5E7PU69</accession>
<reference evidence="1 2" key="1">
    <citation type="submission" date="2019-09" db="EMBL/GenBank/DDBJ databases">
        <authorList>
            <person name="Chandra G."/>
            <person name="Truman W A."/>
        </authorList>
    </citation>
    <scope>NUCLEOTIDE SEQUENCE [LARGE SCALE GENOMIC DNA]</scope>
    <source>
        <strain evidence="1">PS880</strain>
    </source>
</reference>
<organism evidence="1 2">
    <name type="scientific">Pseudomonas fluorescens</name>
    <dbReference type="NCBI Taxonomy" id="294"/>
    <lineage>
        <taxon>Bacteria</taxon>
        <taxon>Pseudomonadati</taxon>
        <taxon>Pseudomonadota</taxon>
        <taxon>Gammaproteobacteria</taxon>
        <taxon>Pseudomonadales</taxon>
        <taxon>Pseudomonadaceae</taxon>
        <taxon>Pseudomonas</taxon>
    </lineage>
</organism>
<gene>
    <name evidence="1" type="ORF">PS880_05479</name>
</gene>